<evidence type="ECO:0000256" key="3">
    <source>
        <dbReference type="ARBA" id="ARBA00012483"/>
    </source>
</evidence>
<dbReference type="GO" id="GO:0061630">
    <property type="term" value="F:ubiquitin protein ligase activity"/>
    <property type="evidence" value="ECO:0007669"/>
    <property type="project" value="UniProtKB-EC"/>
</dbReference>
<evidence type="ECO:0000256" key="11">
    <source>
        <dbReference type="ARBA" id="ARBA00024209"/>
    </source>
</evidence>
<feature type="domain" description="RING-type" evidence="14">
    <location>
        <begin position="97"/>
        <end position="139"/>
    </location>
</feature>
<evidence type="ECO:0000256" key="8">
    <source>
        <dbReference type="ARBA" id="ARBA00022833"/>
    </source>
</evidence>
<dbReference type="GO" id="GO:0016567">
    <property type="term" value="P:protein ubiquitination"/>
    <property type="evidence" value="ECO:0007669"/>
    <property type="project" value="InterPro"/>
</dbReference>
<evidence type="ECO:0000256" key="6">
    <source>
        <dbReference type="ARBA" id="ARBA00022723"/>
    </source>
</evidence>
<dbReference type="SMART" id="SM00184">
    <property type="entry name" value="RING"/>
    <property type="match status" value="2"/>
</dbReference>
<dbReference type="InterPro" id="IPR013083">
    <property type="entry name" value="Znf_RING/FYVE/PHD"/>
</dbReference>
<comment type="similarity">
    <text evidence="11">Belongs to the RING-type zinc finger family. ATL subfamily.</text>
</comment>
<dbReference type="EC" id="2.3.2.27" evidence="3"/>
<evidence type="ECO:0000256" key="12">
    <source>
        <dbReference type="PROSITE-ProRule" id="PRU00175"/>
    </source>
</evidence>
<dbReference type="GO" id="GO:0016020">
    <property type="term" value="C:membrane"/>
    <property type="evidence" value="ECO:0007669"/>
    <property type="project" value="UniProtKB-SubCell"/>
</dbReference>
<evidence type="ECO:0000313" key="16">
    <source>
        <dbReference type="Proteomes" id="UP000813462"/>
    </source>
</evidence>
<dbReference type="PANTHER" id="PTHR46905:SF21">
    <property type="entry name" value="RING-TYPE E3 UBIQUITIN TRANSFERASE"/>
    <property type="match status" value="1"/>
</dbReference>
<proteinExistence type="inferred from homology"/>
<accession>A0A978VVI2</accession>
<organism evidence="15 16">
    <name type="scientific">Ziziphus jujuba var. spinosa</name>
    <dbReference type="NCBI Taxonomy" id="714518"/>
    <lineage>
        <taxon>Eukaryota</taxon>
        <taxon>Viridiplantae</taxon>
        <taxon>Streptophyta</taxon>
        <taxon>Embryophyta</taxon>
        <taxon>Tracheophyta</taxon>
        <taxon>Spermatophyta</taxon>
        <taxon>Magnoliopsida</taxon>
        <taxon>eudicotyledons</taxon>
        <taxon>Gunneridae</taxon>
        <taxon>Pentapetalae</taxon>
        <taxon>rosids</taxon>
        <taxon>fabids</taxon>
        <taxon>Rosales</taxon>
        <taxon>Rhamnaceae</taxon>
        <taxon>Paliureae</taxon>
        <taxon>Ziziphus</taxon>
    </lineage>
</organism>
<dbReference type="Proteomes" id="UP000813462">
    <property type="component" value="Unassembled WGS sequence"/>
</dbReference>
<keyword evidence="8" id="KW-0862">Zinc</keyword>
<dbReference type="InterPro" id="IPR001841">
    <property type="entry name" value="Znf_RING"/>
</dbReference>
<evidence type="ECO:0000256" key="13">
    <source>
        <dbReference type="SAM" id="Phobius"/>
    </source>
</evidence>
<name>A0A978VVI2_ZIZJJ</name>
<comment type="subcellular location">
    <subcellularLocation>
        <location evidence="2">Membrane</location>
        <topology evidence="2">Single-pass membrane protein</topology>
    </subcellularLocation>
</comment>
<protein>
    <recommendedName>
        <fullName evidence="3">RING-type E3 ubiquitin transferase</fullName>
        <ecNumber evidence="3">2.3.2.27</ecNumber>
    </recommendedName>
</protein>
<comment type="catalytic activity">
    <reaction evidence="1">
        <text>S-ubiquitinyl-[E2 ubiquitin-conjugating enzyme]-L-cysteine + [acceptor protein]-L-lysine = [E2 ubiquitin-conjugating enzyme]-L-cysteine + N(6)-ubiquitinyl-[acceptor protein]-L-lysine.</text>
        <dbReference type="EC" id="2.3.2.27"/>
    </reaction>
</comment>
<evidence type="ECO:0000313" key="15">
    <source>
        <dbReference type="EMBL" id="KAH7542827.1"/>
    </source>
</evidence>
<dbReference type="AlphaFoldDB" id="A0A978VVI2"/>
<comment type="caution">
    <text evidence="15">The sequence shown here is derived from an EMBL/GenBank/DDBJ whole genome shotgun (WGS) entry which is preliminary data.</text>
</comment>
<dbReference type="SUPFAM" id="SSF57850">
    <property type="entry name" value="RING/U-box"/>
    <property type="match status" value="2"/>
</dbReference>
<dbReference type="Pfam" id="PF13639">
    <property type="entry name" value="zf-RING_2"/>
    <property type="match status" value="2"/>
</dbReference>
<sequence length="356" mass="39012">MPPTMANVSSTTDSNSGEMDFDGNMVIVLAALLCALMCALGLNSIVRCVLRCGHRFGMETREQATERLAIMGLKNSVLSQIPELVYGEGVNIPATDCPICLGEFGEGEKVRILPKCSHGFHVKCIDTWLAWQSSCPLCRRPLLDHLAASGSSILDGNRTLRNLRLALSLDRIEMVITLQYHPHRLLLLDLEPETSPATRNSSITASNTGGDMNFDSNTVIVLAILLCALLCMCALGLNSLLRFSQRFGLETSEHEAAARRNITALKLSISQIPELVYGDHGVNIPAKECPICLGEFGDGEKVRILPNCNHGFHVKCIDTWLAWHLSCPLCRRPLLDHLASASDTQDEDSVDFRQMG</sequence>
<feature type="transmembrane region" description="Helical" evidence="13">
    <location>
        <begin position="25"/>
        <end position="46"/>
    </location>
</feature>
<evidence type="ECO:0000256" key="1">
    <source>
        <dbReference type="ARBA" id="ARBA00000900"/>
    </source>
</evidence>
<gene>
    <name evidence="15" type="ORF">FEM48_Zijuj02G0116200</name>
</gene>
<dbReference type="GO" id="GO:0008270">
    <property type="term" value="F:zinc ion binding"/>
    <property type="evidence" value="ECO:0007669"/>
    <property type="project" value="UniProtKB-KW"/>
</dbReference>
<keyword evidence="12" id="KW-0863">Zinc-finger</keyword>
<evidence type="ECO:0000256" key="2">
    <source>
        <dbReference type="ARBA" id="ARBA00004167"/>
    </source>
</evidence>
<keyword evidence="5 13" id="KW-0812">Transmembrane</keyword>
<dbReference type="CDD" id="cd16461">
    <property type="entry name" value="RING-H2_EL5-like"/>
    <property type="match status" value="2"/>
</dbReference>
<evidence type="ECO:0000256" key="5">
    <source>
        <dbReference type="ARBA" id="ARBA00022692"/>
    </source>
</evidence>
<keyword evidence="6" id="KW-0479">Metal-binding</keyword>
<keyword evidence="4" id="KW-0808">Transferase</keyword>
<reference evidence="15" key="1">
    <citation type="journal article" date="2021" name="Front. Plant Sci.">
        <title>Chromosome-Scale Genome Assembly for Chinese Sour Jujube and Insights Into Its Genome Evolution and Domestication Signature.</title>
        <authorList>
            <person name="Shen L.-Y."/>
            <person name="Luo H."/>
            <person name="Wang X.-L."/>
            <person name="Wang X.-M."/>
            <person name="Qiu X.-J."/>
            <person name="Liu H."/>
            <person name="Zhou S.-S."/>
            <person name="Jia K.-H."/>
            <person name="Nie S."/>
            <person name="Bao Y.-T."/>
            <person name="Zhang R.-G."/>
            <person name="Yun Q.-Z."/>
            <person name="Chai Y.-H."/>
            <person name="Lu J.-Y."/>
            <person name="Li Y."/>
            <person name="Zhao S.-W."/>
            <person name="Mao J.-F."/>
            <person name="Jia S.-G."/>
            <person name="Mao Y.-M."/>
        </authorList>
    </citation>
    <scope>NUCLEOTIDE SEQUENCE</scope>
    <source>
        <strain evidence="15">AT0</strain>
        <tissue evidence="15">Leaf</tissue>
    </source>
</reference>
<keyword evidence="10 13" id="KW-0472">Membrane</keyword>
<feature type="transmembrane region" description="Helical" evidence="13">
    <location>
        <begin position="219"/>
        <end position="241"/>
    </location>
</feature>
<dbReference type="InterPro" id="IPR044602">
    <property type="entry name" value="ATL10/ATL72-79-like"/>
</dbReference>
<evidence type="ECO:0000256" key="4">
    <source>
        <dbReference type="ARBA" id="ARBA00022679"/>
    </source>
</evidence>
<evidence type="ECO:0000256" key="10">
    <source>
        <dbReference type="ARBA" id="ARBA00023136"/>
    </source>
</evidence>
<feature type="domain" description="RING-type" evidence="14">
    <location>
        <begin position="289"/>
        <end position="331"/>
    </location>
</feature>
<evidence type="ECO:0000256" key="7">
    <source>
        <dbReference type="ARBA" id="ARBA00022786"/>
    </source>
</evidence>
<dbReference type="Gene3D" id="3.30.40.10">
    <property type="entry name" value="Zinc/RING finger domain, C3HC4 (zinc finger)"/>
    <property type="match status" value="2"/>
</dbReference>
<keyword evidence="9 13" id="KW-1133">Transmembrane helix</keyword>
<keyword evidence="7" id="KW-0833">Ubl conjugation pathway</keyword>
<dbReference type="PANTHER" id="PTHR46905">
    <property type="entry name" value="RING-H2 FINGER PROTEIN ATL78"/>
    <property type="match status" value="1"/>
</dbReference>
<dbReference type="PROSITE" id="PS50089">
    <property type="entry name" value="ZF_RING_2"/>
    <property type="match status" value="2"/>
</dbReference>
<evidence type="ECO:0000259" key="14">
    <source>
        <dbReference type="PROSITE" id="PS50089"/>
    </source>
</evidence>
<dbReference type="EMBL" id="JAEACU010000002">
    <property type="protein sequence ID" value="KAH7542827.1"/>
    <property type="molecule type" value="Genomic_DNA"/>
</dbReference>
<evidence type="ECO:0000256" key="9">
    <source>
        <dbReference type="ARBA" id="ARBA00022989"/>
    </source>
</evidence>